<comment type="catalytic activity">
    <reaction evidence="7 9">
        <text>a hydroperoxide + [thioredoxin]-dithiol = an alcohol + [thioredoxin]-disulfide + H2O</text>
        <dbReference type="Rhea" id="RHEA:62620"/>
        <dbReference type="Rhea" id="RHEA-COMP:10698"/>
        <dbReference type="Rhea" id="RHEA-COMP:10700"/>
        <dbReference type="ChEBI" id="CHEBI:15377"/>
        <dbReference type="ChEBI" id="CHEBI:29950"/>
        <dbReference type="ChEBI" id="CHEBI:30879"/>
        <dbReference type="ChEBI" id="CHEBI:35924"/>
        <dbReference type="ChEBI" id="CHEBI:50058"/>
        <dbReference type="EC" id="1.11.1.24"/>
    </reaction>
</comment>
<evidence type="ECO:0000259" key="10">
    <source>
        <dbReference type="PROSITE" id="PS51352"/>
    </source>
</evidence>
<dbReference type="GO" id="GO:0034599">
    <property type="term" value="P:cellular response to oxidative stress"/>
    <property type="evidence" value="ECO:0007669"/>
    <property type="project" value="InterPro"/>
</dbReference>
<dbReference type="Gene3D" id="3.40.30.10">
    <property type="entry name" value="Glutaredoxin"/>
    <property type="match status" value="1"/>
</dbReference>
<keyword evidence="6 9" id="KW-0676">Redox-active center</keyword>
<evidence type="ECO:0000256" key="1">
    <source>
        <dbReference type="ARBA" id="ARBA00003330"/>
    </source>
</evidence>
<comment type="function">
    <text evidence="1">Thiol-specific peroxidase that catalyzes the reduction of hydrogen peroxide and organic hydroperoxides to water and alcohols, respectively. Plays a role in cell protection against oxidative stress by detoxifying peroxides and as sensor of hydrogen peroxide-mediated signaling events.</text>
</comment>
<dbReference type="InterPro" id="IPR037944">
    <property type="entry name" value="PRX5-like"/>
</dbReference>
<evidence type="ECO:0000256" key="8">
    <source>
        <dbReference type="PIRSR" id="PIRSR637944-1"/>
    </source>
</evidence>
<name>A0AAD9IXL9_9ANNE</name>
<dbReference type="InterPro" id="IPR013740">
    <property type="entry name" value="Redoxin"/>
</dbReference>
<comment type="similarity">
    <text evidence="2 9">Belongs to the peroxiredoxin family. Prx5 subfamily.</text>
</comment>
<reference evidence="11" key="1">
    <citation type="journal article" date="2023" name="Mol. Biol. Evol.">
        <title>Third-Generation Sequencing Reveals the Adaptive Role of the Epigenome in Three Deep-Sea Polychaetes.</title>
        <authorList>
            <person name="Perez M."/>
            <person name="Aroh O."/>
            <person name="Sun Y."/>
            <person name="Lan Y."/>
            <person name="Juniper S.K."/>
            <person name="Young C.R."/>
            <person name="Angers B."/>
            <person name="Qian P.Y."/>
        </authorList>
    </citation>
    <scope>NUCLEOTIDE SEQUENCE</scope>
    <source>
        <strain evidence="11">P08H-3</strain>
    </source>
</reference>
<dbReference type="GO" id="GO:0045454">
    <property type="term" value="P:cell redox homeostasis"/>
    <property type="evidence" value="ECO:0007669"/>
    <property type="project" value="TreeGrafter"/>
</dbReference>
<sequence length="159" mass="17195">MVIKVGDKLPNAIVYEKSPKNQLNIADVFIGRRGVLFAVPGAFTPGCRFKHLPGYVKDYNAIKAKGIDIIACVAVNDPFVMDAFGKDGGADGKIRMLADPDCSFTKSIGMDIEMSKAMGGCRSKRYSMLIEDGIVKHINVEPDGFSITCSTSTEILSKI</sequence>
<accession>A0AAD9IXL9</accession>
<gene>
    <name evidence="11" type="ORF">LSH36_984g00026</name>
</gene>
<dbReference type="PANTHER" id="PTHR10430:SF16">
    <property type="entry name" value="PEROXIREDOXIN-5, MITOCHONDRIAL"/>
    <property type="match status" value="1"/>
</dbReference>
<dbReference type="AlphaFoldDB" id="A0AAD9IXL9"/>
<comment type="caution">
    <text evidence="11">The sequence shown here is derived from an EMBL/GenBank/DDBJ whole genome shotgun (WGS) entry which is preliminary data.</text>
</comment>
<dbReference type="EC" id="1.11.1.24" evidence="9"/>
<dbReference type="PROSITE" id="PS51352">
    <property type="entry name" value="THIOREDOXIN_2"/>
    <property type="match status" value="1"/>
</dbReference>
<dbReference type="GO" id="GO:0008379">
    <property type="term" value="F:thioredoxin peroxidase activity"/>
    <property type="evidence" value="ECO:0007669"/>
    <property type="project" value="InterPro"/>
</dbReference>
<dbReference type="FunFam" id="3.40.30.10:FF:000020">
    <property type="entry name" value="Peroxiredoxin"/>
    <property type="match status" value="1"/>
</dbReference>
<dbReference type="InterPro" id="IPR036249">
    <property type="entry name" value="Thioredoxin-like_sf"/>
</dbReference>
<evidence type="ECO:0000256" key="2">
    <source>
        <dbReference type="ARBA" id="ARBA00010505"/>
    </source>
</evidence>
<dbReference type="Pfam" id="PF08534">
    <property type="entry name" value="Redoxin"/>
    <property type="match status" value="1"/>
</dbReference>
<dbReference type="GO" id="GO:0005777">
    <property type="term" value="C:peroxisome"/>
    <property type="evidence" value="ECO:0007669"/>
    <property type="project" value="TreeGrafter"/>
</dbReference>
<evidence type="ECO:0000256" key="3">
    <source>
        <dbReference type="ARBA" id="ARBA00022559"/>
    </source>
</evidence>
<feature type="domain" description="Thioredoxin" evidence="10">
    <location>
        <begin position="3"/>
        <end position="159"/>
    </location>
</feature>
<dbReference type="GO" id="GO:0005739">
    <property type="term" value="C:mitochondrion"/>
    <property type="evidence" value="ECO:0007669"/>
    <property type="project" value="TreeGrafter"/>
</dbReference>
<dbReference type="InterPro" id="IPR013766">
    <property type="entry name" value="Thioredoxin_domain"/>
</dbReference>
<dbReference type="Proteomes" id="UP001208570">
    <property type="component" value="Unassembled WGS sequence"/>
</dbReference>
<keyword evidence="5 9" id="KW-0560">Oxidoreductase</keyword>
<dbReference type="CDD" id="cd03013">
    <property type="entry name" value="PRX5_like"/>
    <property type="match status" value="1"/>
</dbReference>
<keyword evidence="4 9" id="KW-0049">Antioxidant</keyword>
<protein>
    <recommendedName>
        <fullName evidence="9">Peroxiredoxin-5</fullName>
        <ecNumber evidence="9">1.11.1.24</ecNumber>
    </recommendedName>
</protein>
<feature type="active site" description="Cysteine sulfenic acid (-SOH) intermediate" evidence="8">
    <location>
        <position position="47"/>
    </location>
</feature>
<dbReference type="PANTHER" id="PTHR10430">
    <property type="entry name" value="PEROXIREDOXIN"/>
    <property type="match status" value="1"/>
</dbReference>
<dbReference type="EMBL" id="JAODUP010000984">
    <property type="protein sequence ID" value="KAK2142213.1"/>
    <property type="molecule type" value="Genomic_DNA"/>
</dbReference>
<evidence type="ECO:0000256" key="9">
    <source>
        <dbReference type="RuleBase" id="RU366011"/>
    </source>
</evidence>
<keyword evidence="3 9" id="KW-0575">Peroxidase</keyword>
<dbReference type="GO" id="GO:0042744">
    <property type="term" value="P:hydrogen peroxide catabolic process"/>
    <property type="evidence" value="ECO:0007669"/>
    <property type="project" value="TreeGrafter"/>
</dbReference>
<dbReference type="SUPFAM" id="SSF52833">
    <property type="entry name" value="Thioredoxin-like"/>
    <property type="match status" value="1"/>
</dbReference>
<evidence type="ECO:0000313" key="11">
    <source>
        <dbReference type="EMBL" id="KAK2142213.1"/>
    </source>
</evidence>
<evidence type="ECO:0000313" key="12">
    <source>
        <dbReference type="Proteomes" id="UP001208570"/>
    </source>
</evidence>
<evidence type="ECO:0000256" key="4">
    <source>
        <dbReference type="ARBA" id="ARBA00022862"/>
    </source>
</evidence>
<organism evidence="11 12">
    <name type="scientific">Paralvinella palmiformis</name>
    <dbReference type="NCBI Taxonomy" id="53620"/>
    <lineage>
        <taxon>Eukaryota</taxon>
        <taxon>Metazoa</taxon>
        <taxon>Spiralia</taxon>
        <taxon>Lophotrochozoa</taxon>
        <taxon>Annelida</taxon>
        <taxon>Polychaeta</taxon>
        <taxon>Sedentaria</taxon>
        <taxon>Canalipalpata</taxon>
        <taxon>Terebellida</taxon>
        <taxon>Terebelliformia</taxon>
        <taxon>Alvinellidae</taxon>
        <taxon>Paralvinella</taxon>
    </lineage>
</organism>
<evidence type="ECO:0000256" key="6">
    <source>
        <dbReference type="ARBA" id="ARBA00023284"/>
    </source>
</evidence>
<proteinExistence type="inferred from homology"/>
<keyword evidence="12" id="KW-1185">Reference proteome</keyword>
<evidence type="ECO:0000256" key="7">
    <source>
        <dbReference type="ARBA" id="ARBA00049091"/>
    </source>
</evidence>
<evidence type="ECO:0000256" key="5">
    <source>
        <dbReference type="ARBA" id="ARBA00023002"/>
    </source>
</evidence>